<evidence type="ECO:0000313" key="7">
    <source>
        <dbReference type="EMBL" id="MEV8468854.1"/>
    </source>
</evidence>
<evidence type="ECO:0000256" key="1">
    <source>
        <dbReference type="ARBA" id="ARBA00006442"/>
    </source>
</evidence>
<dbReference type="PANTHER" id="PTHR43735">
    <property type="entry name" value="APOPTOSIS-INDUCING FACTOR 1"/>
    <property type="match status" value="1"/>
</dbReference>
<dbReference type="Pfam" id="PF00070">
    <property type="entry name" value="Pyr_redox"/>
    <property type="match status" value="1"/>
</dbReference>
<evidence type="ECO:0000256" key="3">
    <source>
        <dbReference type="ARBA" id="ARBA00022827"/>
    </source>
</evidence>
<feature type="domain" description="FAD/NAD(P)-binding" evidence="6">
    <location>
        <begin position="78"/>
        <end position="282"/>
    </location>
</feature>
<gene>
    <name evidence="7" type="ORF">AB0T83_19035</name>
</gene>
<protein>
    <submittedName>
        <fullName evidence="7">FAD-dependent oxidoreductase</fullName>
    </submittedName>
</protein>
<keyword evidence="4" id="KW-0560">Oxidoreductase</keyword>
<dbReference type="InterPro" id="IPR039648">
    <property type="entry name" value="DHPH_N"/>
</dbReference>
<dbReference type="PRINTS" id="PR00469">
    <property type="entry name" value="PNDRDTASEII"/>
</dbReference>
<dbReference type="InterPro" id="IPR023753">
    <property type="entry name" value="FAD/NAD-binding_dom"/>
</dbReference>
<dbReference type="Pfam" id="PF07992">
    <property type="entry name" value="Pyr_redox_2"/>
    <property type="match status" value="1"/>
</dbReference>
<dbReference type="Proteomes" id="UP001553161">
    <property type="component" value="Unassembled WGS sequence"/>
</dbReference>
<keyword evidence="2" id="KW-0285">Flavoprotein</keyword>
<feature type="domain" description="Pyridine nucleotide-disulphide oxidoreductase N-terminal" evidence="5">
    <location>
        <begin position="6"/>
        <end position="50"/>
    </location>
</feature>
<comment type="similarity">
    <text evidence="1">Belongs to the FAD-dependent oxidoreductase family.</text>
</comment>
<proteinExistence type="inferred from homology"/>
<evidence type="ECO:0000259" key="6">
    <source>
        <dbReference type="Pfam" id="PF07992"/>
    </source>
</evidence>
<dbReference type="PANTHER" id="PTHR43735:SF3">
    <property type="entry name" value="FERROPTOSIS SUPPRESSOR PROTEIN 1"/>
    <property type="match status" value="1"/>
</dbReference>
<comment type="caution">
    <text evidence="7">The sequence shown here is derived from an EMBL/GenBank/DDBJ whole genome shotgun (WGS) entry which is preliminary data.</text>
</comment>
<keyword evidence="8" id="KW-1185">Reference proteome</keyword>
<accession>A0ABV3LBB9</accession>
<name>A0ABV3LBB9_9RHOB</name>
<evidence type="ECO:0000256" key="2">
    <source>
        <dbReference type="ARBA" id="ARBA00022630"/>
    </source>
</evidence>
<evidence type="ECO:0000256" key="4">
    <source>
        <dbReference type="ARBA" id="ARBA00023002"/>
    </source>
</evidence>
<dbReference type="PRINTS" id="PR00368">
    <property type="entry name" value="FADPNR"/>
</dbReference>
<reference evidence="7 8" key="1">
    <citation type="submission" date="2024-07" db="EMBL/GenBank/DDBJ databases">
        <authorList>
            <person name="Kang M."/>
        </authorList>
    </citation>
    <scope>NUCLEOTIDE SEQUENCE [LARGE SCALE GENOMIC DNA]</scope>
    <source>
        <strain evidence="7 8">DFM31</strain>
    </source>
</reference>
<evidence type="ECO:0000259" key="5">
    <source>
        <dbReference type="Pfam" id="PF00070"/>
    </source>
</evidence>
<organism evidence="7 8">
    <name type="scientific">Meridianimarinicoccus marinus</name>
    <dbReference type="NCBI Taxonomy" id="3231483"/>
    <lineage>
        <taxon>Bacteria</taxon>
        <taxon>Pseudomonadati</taxon>
        <taxon>Pseudomonadota</taxon>
        <taxon>Alphaproteobacteria</taxon>
        <taxon>Rhodobacterales</taxon>
        <taxon>Paracoccaceae</taxon>
        <taxon>Meridianimarinicoccus</taxon>
    </lineage>
</organism>
<dbReference type="InterPro" id="IPR036188">
    <property type="entry name" value="FAD/NAD-bd_sf"/>
</dbReference>
<dbReference type="SUPFAM" id="SSF51905">
    <property type="entry name" value="FAD/NAD(P)-binding domain"/>
    <property type="match status" value="1"/>
</dbReference>
<dbReference type="RefSeq" id="WP_366194810.1">
    <property type="nucleotide sequence ID" value="NZ_JBFBVU010000045.1"/>
</dbReference>
<evidence type="ECO:0000313" key="8">
    <source>
        <dbReference type="Proteomes" id="UP001553161"/>
    </source>
</evidence>
<keyword evidence="3" id="KW-0274">FAD</keyword>
<dbReference type="Gene3D" id="3.50.50.100">
    <property type="match status" value="1"/>
</dbReference>
<dbReference type="EMBL" id="JBFBVU010000045">
    <property type="protein sequence ID" value="MEV8468854.1"/>
    <property type="molecule type" value="Genomic_DNA"/>
</dbReference>
<sequence>MASRPRLLVVGGGYVGCDVARRLDRVMDVTLVEPKPAFLHAPAMIRALVEPGLLQAATIPYDNLLRQGRVMRGRVASLHTQGATLADGSEISSDFTLVATGSSYALPFKSSADDIEAFLAAHWALSRRIAQARHIVIIGAGPVGTELAGEIAAARPGTNVTLVVAAPRPMPHHADRLGRALLQRLQRLGVEVVKHRTAPDISPGSGVRNGPVVLSDGREIEADLVLPALGAQPRTDLLADVPGIRLDDSGRVITDAWLRPSPTVLPGLFTGGDMAATGDAMTIVATLRQTPYLAKILRVAAGGRLPDTLTPYTPWRDAPMLVPTGRRLGASHLPLPKTLAWVATMRGPGDVLTRLAKGNDLFVGKYRRQLGAPRVKGSLG</sequence>